<reference evidence="2" key="1">
    <citation type="submission" date="2023-12" db="EMBL/GenBank/DDBJ databases">
        <title>Mannheima indologenes sp. nov. proposed for Clade V organisms of Mannheimia.</title>
        <authorList>
            <person name="Christensen H."/>
        </authorList>
    </citation>
    <scope>NUCLEOTIDE SEQUENCE</scope>
    <source>
        <strain evidence="2">M14.4</strain>
    </source>
</reference>
<comment type="caution">
    <text evidence="2">The sequence shown here is derived from an EMBL/GenBank/DDBJ whole genome shotgun (WGS) entry which is preliminary data.</text>
</comment>
<dbReference type="InterPro" id="IPR003812">
    <property type="entry name" value="Fido"/>
</dbReference>
<accession>A0ABU7ZCC8</accession>
<dbReference type="PANTHER" id="PTHR13504:SF38">
    <property type="entry name" value="FIDO DOMAIN-CONTAINING PROTEIN"/>
    <property type="match status" value="1"/>
</dbReference>
<keyword evidence="3" id="KW-1185">Reference proteome</keyword>
<dbReference type="SUPFAM" id="SSF46785">
    <property type="entry name" value="Winged helix' DNA-binding domain"/>
    <property type="match status" value="1"/>
</dbReference>
<dbReference type="SUPFAM" id="SSF140931">
    <property type="entry name" value="Fic-like"/>
    <property type="match status" value="1"/>
</dbReference>
<evidence type="ECO:0000313" key="2">
    <source>
        <dbReference type="EMBL" id="MEG9474965.1"/>
    </source>
</evidence>
<dbReference type="Proteomes" id="UP001432017">
    <property type="component" value="Unassembled WGS sequence"/>
</dbReference>
<dbReference type="InterPro" id="IPR036388">
    <property type="entry name" value="WH-like_DNA-bd_sf"/>
</dbReference>
<proteinExistence type="predicted"/>
<evidence type="ECO:0000313" key="3">
    <source>
        <dbReference type="Proteomes" id="UP001432017"/>
    </source>
</evidence>
<dbReference type="InterPro" id="IPR036390">
    <property type="entry name" value="WH_DNA-bd_sf"/>
</dbReference>
<evidence type="ECO:0000259" key="1">
    <source>
        <dbReference type="PROSITE" id="PS51459"/>
    </source>
</evidence>
<dbReference type="EMBL" id="JBAJJM010000001">
    <property type="protein sequence ID" value="MEG9474965.1"/>
    <property type="molecule type" value="Genomic_DNA"/>
</dbReference>
<dbReference type="PANTHER" id="PTHR13504">
    <property type="entry name" value="FIDO DOMAIN-CONTAINING PROTEIN DDB_G0283145"/>
    <property type="match status" value="1"/>
</dbReference>
<dbReference type="RefSeq" id="WP_334237111.1">
    <property type="nucleotide sequence ID" value="NZ_JBAJJG010000002.1"/>
</dbReference>
<dbReference type="Pfam" id="PF02661">
    <property type="entry name" value="Fic"/>
    <property type="match status" value="1"/>
</dbReference>
<dbReference type="Gene3D" id="1.10.10.10">
    <property type="entry name" value="Winged helix-like DNA-binding domain superfamily/Winged helix DNA-binding domain"/>
    <property type="match status" value="1"/>
</dbReference>
<dbReference type="InterPro" id="IPR040198">
    <property type="entry name" value="Fido_containing"/>
</dbReference>
<dbReference type="InterPro" id="IPR036597">
    <property type="entry name" value="Fido-like_dom_sf"/>
</dbReference>
<dbReference type="PROSITE" id="PS51459">
    <property type="entry name" value="FIDO"/>
    <property type="match status" value="1"/>
</dbReference>
<gene>
    <name evidence="2" type="ORF">V6W77_01575</name>
</gene>
<dbReference type="Gene3D" id="1.10.3290.10">
    <property type="entry name" value="Fido-like domain"/>
    <property type="match status" value="1"/>
</dbReference>
<organism evidence="2 3">
    <name type="scientific">Mannheimia indoligenes</name>
    <dbReference type="NCBI Taxonomy" id="3103145"/>
    <lineage>
        <taxon>Bacteria</taxon>
        <taxon>Pseudomonadati</taxon>
        <taxon>Pseudomonadota</taxon>
        <taxon>Gammaproteobacteria</taxon>
        <taxon>Pasteurellales</taxon>
        <taxon>Pasteurellaceae</taxon>
        <taxon>Mannheimia</taxon>
    </lineage>
</organism>
<protein>
    <submittedName>
        <fullName evidence="2">Fic family protein</fullName>
    </submittedName>
</protein>
<feature type="domain" description="Fido" evidence="1">
    <location>
        <begin position="62"/>
        <end position="204"/>
    </location>
</feature>
<name>A0ABU7ZCC8_9PAST</name>
<sequence length="290" mass="33488">MEPKFTINHKIVNYIVDISSLVGRLSLEKRDLHLRKEQRIRSIQSSLAIESNPLTLEQVTGILNGKRILAHKLLTQDLIKESGKFRNREVAVYSGENIVHIGAKADFVPKLVQNLLKWAEKSEVHTLIKSCIVHFELEIIHPFADGNGRIGRLWQSLILSQWDSLFEWLPIETIVYQHQQRYYQALNSSNIKNDSTDFIEFMLEAILTTLNAYSINKMSDKMSDKISDKEQLIFQRIKSYLSENAMITNQKAVQLLELSPATARRYLAKFVKLGLLTAQGENKNRIYYIE</sequence>